<reference evidence="1" key="1">
    <citation type="submission" date="2019-08" db="EMBL/GenBank/DDBJ databases">
        <authorList>
            <person name="Kucharzyk K."/>
            <person name="Murdoch R.W."/>
            <person name="Higgins S."/>
            <person name="Loffler F."/>
        </authorList>
    </citation>
    <scope>NUCLEOTIDE SEQUENCE</scope>
</reference>
<evidence type="ECO:0000313" key="1">
    <source>
        <dbReference type="EMBL" id="MPM97759.1"/>
    </source>
</evidence>
<protein>
    <submittedName>
        <fullName evidence="1">Uncharacterized protein</fullName>
    </submittedName>
</protein>
<sequence>MRGFGPISIEVKGMFNRINMKKIFLGENEFNYNRPDRYAFLNWPFDNGLGHNDKRDSKQLIFDNLEMGKAHFANAILTLYSLVYSSNYCDIADSLIFPVFFNVWHSIELLLKSGINALTVLVKNQDAATLNHNIFDLKVAFETALKNAHMDLTLTNELDYLNNLVGEFKKVNAHFDFARYSFDSKGDFQFYNAPYYDSKQWQSSSTLNDKSVVPNTCVDITALFEVLGNIASSFLTLINYLALCVSEEERPTDEGFEGFKTYHLDDDNMPNEDDPIIKILNVIFFEIL</sequence>
<accession>A0A645E8M1</accession>
<proteinExistence type="predicted"/>
<name>A0A645E8M1_9ZZZZ</name>
<dbReference type="AlphaFoldDB" id="A0A645E8M1"/>
<dbReference type="EMBL" id="VSSQ01043983">
    <property type="protein sequence ID" value="MPM97759.1"/>
    <property type="molecule type" value="Genomic_DNA"/>
</dbReference>
<comment type="caution">
    <text evidence="1">The sequence shown here is derived from an EMBL/GenBank/DDBJ whole genome shotgun (WGS) entry which is preliminary data.</text>
</comment>
<gene>
    <name evidence="1" type="ORF">SDC9_144936</name>
</gene>
<organism evidence="1">
    <name type="scientific">bioreactor metagenome</name>
    <dbReference type="NCBI Taxonomy" id="1076179"/>
    <lineage>
        <taxon>unclassified sequences</taxon>
        <taxon>metagenomes</taxon>
        <taxon>ecological metagenomes</taxon>
    </lineage>
</organism>